<keyword evidence="9" id="KW-0067">ATP-binding</keyword>
<evidence type="ECO:0000259" key="12">
    <source>
        <dbReference type="PROSITE" id="PS50109"/>
    </source>
</evidence>
<evidence type="ECO:0000313" key="15">
    <source>
        <dbReference type="Proteomes" id="UP000233742"/>
    </source>
</evidence>
<dbReference type="RefSeq" id="WP_101460969.1">
    <property type="nucleotide sequence ID" value="NZ_CP025408.1"/>
</dbReference>
<dbReference type="OrthoDB" id="9813151at2"/>
<dbReference type="PANTHER" id="PTHR45453:SF1">
    <property type="entry name" value="PHOSPHATE REGULON SENSOR PROTEIN PHOR"/>
    <property type="match status" value="1"/>
</dbReference>
<dbReference type="FunFam" id="1.10.287.130:FF:000008">
    <property type="entry name" value="Two-component sensor histidine kinase"/>
    <property type="match status" value="1"/>
</dbReference>
<dbReference type="GO" id="GO:0016036">
    <property type="term" value="P:cellular response to phosphate starvation"/>
    <property type="evidence" value="ECO:0007669"/>
    <property type="project" value="TreeGrafter"/>
</dbReference>
<keyword evidence="4" id="KW-1003">Cell membrane</keyword>
<evidence type="ECO:0000256" key="2">
    <source>
        <dbReference type="ARBA" id="ARBA00004236"/>
    </source>
</evidence>
<dbReference type="EC" id="2.7.13.3" evidence="3"/>
<evidence type="ECO:0000256" key="9">
    <source>
        <dbReference type="ARBA" id="ARBA00022840"/>
    </source>
</evidence>
<evidence type="ECO:0000256" key="8">
    <source>
        <dbReference type="ARBA" id="ARBA00022777"/>
    </source>
</evidence>
<name>A0A2K9ELK1_9RHOB</name>
<feature type="domain" description="PAS" evidence="13">
    <location>
        <begin position="7"/>
        <end position="43"/>
    </location>
</feature>
<keyword evidence="7" id="KW-0547">Nucleotide-binding</keyword>
<gene>
    <name evidence="14" type="ORF">CUV01_13750</name>
</gene>
<sequence>MQPGTRQSDQIAQFLQTVPLAMLAVDLRARVIAANAAAEAMLGTVPIDRPFVTVLRHPAVNQALEWVLDPENHATPPADTQMPPPPPGGHALRATISIAGRDIPSDITVSPMPISMGEGALIAFADGSGIEQAGQMRRDFVANVSHELRTPLTALIGFIETLRGPARDDTAARERFLTIMETEAGRMNRLVGDLLSLSRVEAEERRRPTGKVDLNALLQGVADTLDRAAQAGGVRIEMTLPSQPVQVVGESDQLVQVFQNLVENAVKYGGSGGWVGITLDHVAHEPRLRGPGWSVTIQDRGEGIEALHLPRLTERFYRVDAHRSRNQGGTGLGLAIVKHIVNRHRGLLKIDSKKGQGSTFTVILPERHHGA</sequence>
<keyword evidence="8 14" id="KW-0418">Kinase</keyword>
<proteinExistence type="predicted"/>
<dbReference type="Gene3D" id="1.10.287.130">
    <property type="match status" value="1"/>
</dbReference>
<dbReference type="InterPro" id="IPR000014">
    <property type="entry name" value="PAS"/>
</dbReference>
<dbReference type="InterPro" id="IPR036097">
    <property type="entry name" value="HisK_dim/P_sf"/>
</dbReference>
<dbReference type="EMBL" id="CP025408">
    <property type="protein sequence ID" value="AUH34307.1"/>
    <property type="molecule type" value="Genomic_DNA"/>
</dbReference>
<dbReference type="Pfam" id="PF02518">
    <property type="entry name" value="HATPase_c"/>
    <property type="match status" value="1"/>
</dbReference>
<dbReference type="SMART" id="SM00388">
    <property type="entry name" value="HisKA"/>
    <property type="match status" value="1"/>
</dbReference>
<dbReference type="GO" id="GO:0000155">
    <property type="term" value="F:phosphorelay sensor kinase activity"/>
    <property type="evidence" value="ECO:0007669"/>
    <property type="project" value="InterPro"/>
</dbReference>
<dbReference type="InterPro" id="IPR050351">
    <property type="entry name" value="BphY/WalK/GraS-like"/>
</dbReference>
<evidence type="ECO:0000256" key="1">
    <source>
        <dbReference type="ARBA" id="ARBA00000085"/>
    </source>
</evidence>
<dbReference type="SUPFAM" id="SSF47384">
    <property type="entry name" value="Homodimeric domain of signal transducing histidine kinase"/>
    <property type="match status" value="1"/>
</dbReference>
<dbReference type="InterPro" id="IPR003661">
    <property type="entry name" value="HisK_dim/P_dom"/>
</dbReference>
<dbReference type="PANTHER" id="PTHR45453">
    <property type="entry name" value="PHOSPHATE REGULON SENSOR PROTEIN PHOR"/>
    <property type="match status" value="1"/>
</dbReference>
<dbReference type="InterPro" id="IPR004358">
    <property type="entry name" value="Sig_transdc_His_kin-like_C"/>
</dbReference>
<dbReference type="FunFam" id="3.30.565.10:FF:000006">
    <property type="entry name" value="Sensor histidine kinase WalK"/>
    <property type="match status" value="1"/>
</dbReference>
<evidence type="ECO:0000256" key="4">
    <source>
        <dbReference type="ARBA" id="ARBA00022475"/>
    </source>
</evidence>
<dbReference type="GO" id="GO:0005886">
    <property type="term" value="C:plasma membrane"/>
    <property type="evidence" value="ECO:0007669"/>
    <property type="project" value="UniProtKB-SubCell"/>
</dbReference>
<dbReference type="Pfam" id="PF00512">
    <property type="entry name" value="HisKA"/>
    <property type="match status" value="1"/>
</dbReference>
<evidence type="ECO:0000256" key="11">
    <source>
        <dbReference type="ARBA" id="ARBA00023136"/>
    </source>
</evidence>
<reference evidence="14 15" key="1">
    <citation type="submission" date="2017-12" db="EMBL/GenBank/DDBJ databases">
        <authorList>
            <person name="Hurst M.R.H."/>
        </authorList>
    </citation>
    <scope>NUCLEOTIDE SEQUENCE [LARGE SCALE GENOMIC DNA]</scope>
    <source>
        <strain evidence="14 15">BM15</strain>
    </source>
</reference>
<dbReference type="InterPro" id="IPR035965">
    <property type="entry name" value="PAS-like_dom_sf"/>
</dbReference>
<dbReference type="Gene3D" id="3.30.565.10">
    <property type="entry name" value="Histidine kinase-like ATPase, C-terminal domain"/>
    <property type="match status" value="1"/>
</dbReference>
<evidence type="ECO:0000313" key="14">
    <source>
        <dbReference type="EMBL" id="AUH34307.1"/>
    </source>
</evidence>
<dbReference type="InterPro" id="IPR003594">
    <property type="entry name" value="HATPase_dom"/>
</dbReference>
<evidence type="ECO:0000256" key="3">
    <source>
        <dbReference type="ARBA" id="ARBA00012438"/>
    </source>
</evidence>
<evidence type="ECO:0000256" key="6">
    <source>
        <dbReference type="ARBA" id="ARBA00022679"/>
    </source>
</evidence>
<evidence type="ECO:0000256" key="10">
    <source>
        <dbReference type="ARBA" id="ARBA00023012"/>
    </source>
</evidence>
<keyword evidence="6" id="KW-0808">Transferase</keyword>
<keyword evidence="5" id="KW-0597">Phosphoprotein</keyword>
<evidence type="ECO:0000259" key="13">
    <source>
        <dbReference type="PROSITE" id="PS50112"/>
    </source>
</evidence>
<dbReference type="GO" id="GO:0005524">
    <property type="term" value="F:ATP binding"/>
    <property type="evidence" value="ECO:0007669"/>
    <property type="project" value="UniProtKB-KW"/>
</dbReference>
<dbReference type="GO" id="GO:0004721">
    <property type="term" value="F:phosphoprotein phosphatase activity"/>
    <property type="evidence" value="ECO:0007669"/>
    <property type="project" value="TreeGrafter"/>
</dbReference>
<dbReference type="SMART" id="SM00387">
    <property type="entry name" value="HATPase_c"/>
    <property type="match status" value="1"/>
</dbReference>
<accession>A0A2K9ELK1</accession>
<dbReference type="SUPFAM" id="SSF55785">
    <property type="entry name" value="PYP-like sensor domain (PAS domain)"/>
    <property type="match status" value="1"/>
</dbReference>
<comment type="catalytic activity">
    <reaction evidence="1">
        <text>ATP + protein L-histidine = ADP + protein N-phospho-L-histidine.</text>
        <dbReference type="EC" id="2.7.13.3"/>
    </reaction>
</comment>
<dbReference type="InterPro" id="IPR005467">
    <property type="entry name" value="His_kinase_dom"/>
</dbReference>
<keyword evidence="10" id="KW-0902">Two-component regulatory system</keyword>
<dbReference type="PROSITE" id="PS50112">
    <property type="entry name" value="PAS"/>
    <property type="match status" value="1"/>
</dbReference>
<organism evidence="14 15">
    <name type="scientific">Paracoccus tegillarcae</name>
    <dbReference type="NCBI Taxonomy" id="1529068"/>
    <lineage>
        <taxon>Bacteria</taxon>
        <taxon>Pseudomonadati</taxon>
        <taxon>Pseudomonadota</taxon>
        <taxon>Alphaproteobacteria</taxon>
        <taxon>Rhodobacterales</taxon>
        <taxon>Paracoccaceae</taxon>
        <taxon>Paracoccus</taxon>
    </lineage>
</organism>
<dbReference type="Proteomes" id="UP000233742">
    <property type="component" value="Chromosome"/>
</dbReference>
<dbReference type="PROSITE" id="PS50109">
    <property type="entry name" value="HIS_KIN"/>
    <property type="match status" value="1"/>
</dbReference>
<evidence type="ECO:0000256" key="7">
    <source>
        <dbReference type="ARBA" id="ARBA00022741"/>
    </source>
</evidence>
<keyword evidence="11" id="KW-0472">Membrane</keyword>
<dbReference type="CDD" id="cd00082">
    <property type="entry name" value="HisKA"/>
    <property type="match status" value="1"/>
</dbReference>
<feature type="domain" description="Histidine kinase" evidence="12">
    <location>
        <begin position="143"/>
        <end position="368"/>
    </location>
</feature>
<dbReference type="SUPFAM" id="SSF55874">
    <property type="entry name" value="ATPase domain of HSP90 chaperone/DNA topoisomerase II/histidine kinase"/>
    <property type="match status" value="1"/>
</dbReference>
<protein>
    <recommendedName>
        <fullName evidence="3">histidine kinase</fullName>
        <ecNumber evidence="3">2.7.13.3</ecNumber>
    </recommendedName>
</protein>
<keyword evidence="15" id="KW-1185">Reference proteome</keyword>
<evidence type="ECO:0000256" key="5">
    <source>
        <dbReference type="ARBA" id="ARBA00022553"/>
    </source>
</evidence>
<dbReference type="InterPro" id="IPR036890">
    <property type="entry name" value="HATPase_C_sf"/>
</dbReference>
<dbReference type="KEGG" id="paro:CUV01_13750"/>
<comment type="subcellular location">
    <subcellularLocation>
        <location evidence="2">Cell membrane</location>
    </subcellularLocation>
</comment>
<dbReference type="AlphaFoldDB" id="A0A2K9ELK1"/>
<dbReference type="PRINTS" id="PR00344">
    <property type="entry name" value="BCTRLSENSOR"/>
</dbReference>